<gene>
    <name evidence="3" type="ORF">AVDCRST_MAG04-3956</name>
</gene>
<name>A0A6J4JP20_9PROT</name>
<dbReference type="PROSITE" id="PS50297">
    <property type="entry name" value="ANK_REP_REGION"/>
    <property type="match status" value="1"/>
</dbReference>
<feature type="compositionally biased region" description="Basic and acidic residues" evidence="2">
    <location>
        <begin position="78"/>
        <end position="90"/>
    </location>
</feature>
<protein>
    <submittedName>
        <fullName evidence="3">Uncharacterized protein</fullName>
    </submittedName>
</protein>
<dbReference type="SUPFAM" id="SSF48403">
    <property type="entry name" value="Ankyrin repeat"/>
    <property type="match status" value="1"/>
</dbReference>
<evidence type="ECO:0000313" key="3">
    <source>
        <dbReference type="EMBL" id="CAA9283823.1"/>
    </source>
</evidence>
<dbReference type="InterPro" id="IPR036770">
    <property type="entry name" value="Ankyrin_rpt-contain_sf"/>
</dbReference>
<feature type="repeat" description="ANK" evidence="1">
    <location>
        <begin position="37"/>
        <end position="69"/>
    </location>
</feature>
<feature type="region of interest" description="Disordered" evidence="2">
    <location>
        <begin position="71"/>
        <end position="97"/>
    </location>
</feature>
<dbReference type="PROSITE" id="PS50088">
    <property type="entry name" value="ANK_REPEAT"/>
    <property type="match status" value="1"/>
</dbReference>
<sequence length="97" mass="10291">MPESQDAMMSAVRRGDLAGVRRLAAEAPDSLDAVGPDGRMPLVLAASVGADEVVALLLELGADAARRDGEGRTAFSAEWRRSRPPGRRDVPYACGVW</sequence>
<organism evidence="3">
    <name type="scientific">uncultured Acetobacteraceae bacterium</name>
    <dbReference type="NCBI Taxonomy" id="169975"/>
    <lineage>
        <taxon>Bacteria</taxon>
        <taxon>Pseudomonadati</taxon>
        <taxon>Pseudomonadota</taxon>
        <taxon>Alphaproteobacteria</taxon>
        <taxon>Acetobacterales</taxon>
        <taxon>Acetobacteraceae</taxon>
        <taxon>environmental samples</taxon>
    </lineage>
</organism>
<dbReference type="Pfam" id="PF12796">
    <property type="entry name" value="Ank_2"/>
    <property type="match status" value="1"/>
</dbReference>
<reference evidence="3" key="1">
    <citation type="submission" date="2020-02" db="EMBL/GenBank/DDBJ databases">
        <authorList>
            <person name="Meier V. D."/>
        </authorList>
    </citation>
    <scope>NUCLEOTIDE SEQUENCE</scope>
    <source>
        <strain evidence="3">AVDCRST_MAG04</strain>
    </source>
</reference>
<evidence type="ECO:0000256" key="2">
    <source>
        <dbReference type="SAM" id="MobiDB-lite"/>
    </source>
</evidence>
<accession>A0A6J4JP20</accession>
<dbReference type="EMBL" id="CADCTL010000296">
    <property type="protein sequence ID" value="CAA9283823.1"/>
    <property type="molecule type" value="Genomic_DNA"/>
</dbReference>
<dbReference type="AlphaFoldDB" id="A0A6J4JP20"/>
<evidence type="ECO:0000256" key="1">
    <source>
        <dbReference type="PROSITE-ProRule" id="PRU00023"/>
    </source>
</evidence>
<dbReference type="Gene3D" id="1.25.40.20">
    <property type="entry name" value="Ankyrin repeat-containing domain"/>
    <property type="match status" value="1"/>
</dbReference>
<keyword evidence="1" id="KW-0040">ANK repeat</keyword>
<dbReference type="InterPro" id="IPR002110">
    <property type="entry name" value="Ankyrin_rpt"/>
</dbReference>
<proteinExistence type="predicted"/>